<organism evidence="3 4">
    <name type="scientific">Candidatus Venteria ishoeyi</name>
    <dbReference type="NCBI Taxonomy" id="1899563"/>
    <lineage>
        <taxon>Bacteria</taxon>
        <taxon>Pseudomonadati</taxon>
        <taxon>Pseudomonadota</taxon>
        <taxon>Gammaproteobacteria</taxon>
        <taxon>Thiotrichales</taxon>
        <taxon>Thiotrichaceae</taxon>
        <taxon>Venteria</taxon>
    </lineage>
</organism>
<dbReference type="OrthoDB" id="9812729at2"/>
<dbReference type="Pfam" id="PF01882">
    <property type="entry name" value="DUF58"/>
    <property type="match status" value="1"/>
</dbReference>
<gene>
    <name evidence="3" type="ORF">MBHS_02524</name>
</gene>
<feature type="transmembrane region" description="Helical" evidence="1">
    <location>
        <begin position="24"/>
        <end position="43"/>
    </location>
</feature>
<dbReference type="InterPro" id="IPR002881">
    <property type="entry name" value="DUF58"/>
</dbReference>
<evidence type="ECO:0000259" key="2">
    <source>
        <dbReference type="Pfam" id="PF01882"/>
    </source>
</evidence>
<accession>A0A1H6F981</accession>
<dbReference type="RefSeq" id="WP_103920412.1">
    <property type="nucleotide sequence ID" value="NZ_FMSV02000502.1"/>
</dbReference>
<keyword evidence="1" id="KW-1133">Transmembrane helix</keyword>
<keyword evidence="4" id="KW-1185">Reference proteome</keyword>
<name>A0A1H6F981_9GAMM</name>
<dbReference type="Proteomes" id="UP000236724">
    <property type="component" value="Unassembled WGS sequence"/>
</dbReference>
<evidence type="ECO:0000313" key="3">
    <source>
        <dbReference type="EMBL" id="SEH06660.1"/>
    </source>
</evidence>
<evidence type="ECO:0000313" key="4">
    <source>
        <dbReference type="Proteomes" id="UP000236724"/>
    </source>
</evidence>
<dbReference type="PANTHER" id="PTHR34351">
    <property type="entry name" value="SLR1927 PROTEIN-RELATED"/>
    <property type="match status" value="1"/>
</dbReference>
<keyword evidence="1" id="KW-0812">Transmembrane</keyword>
<proteinExistence type="predicted"/>
<keyword evidence="1" id="KW-0472">Membrane</keyword>
<reference evidence="3 4" key="1">
    <citation type="submission" date="2016-10" db="EMBL/GenBank/DDBJ databases">
        <authorList>
            <person name="de Groot N.N."/>
        </authorList>
    </citation>
    <scope>NUCLEOTIDE SEQUENCE [LARGE SCALE GENOMIC DNA]</scope>
    <source>
        <strain evidence="3">MBHS1</strain>
    </source>
</reference>
<feature type="domain" description="DUF58" evidence="2">
    <location>
        <begin position="255"/>
        <end position="366"/>
    </location>
</feature>
<evidence type="ECO:0000256" key="1">
    <source>
        <dbReference type="SAM" id="Phobius"/>
    </source>
</evidence>
<protein>
    <recommendedName>
        <fullName evidence="2">DUF58 domain-containing protein</fullName>
    </recommendedName>
</protein>
<feature type="transmembrane region" description="Helical" evidence="1">
    <location>
        <begin position="49"/>
        <end position="71"/>
    </location>
</feature>
<dbReference type="PANTHER" id="PTHR34351:SF1">
    <property type="entry name" value="SLR1927 PROTEIN"/>
    <property type="match status" value="1"/>
</dbReference>
<dbReference type="AlphaFoldDB" id="A0A1H6F981"/>
<sequence>MLRRLLFYNFRTVYRVDRWFRQRFTPLGMLIFGVAIAGAVFGIDTRKTFAYQIFAFALALLLLAMFSSLFFRSRFELHRQLPRFGTVGEPVHYQLHIKQHSKAPCLNLVVREEAQTRHLRFSQFQQFKEPGDHYRNRFDRYVGYPRWLIWIRQQRGFSCDWQILPTLLPKQWHKIPLTLYPHRRGFIDLQALIIAKSDSMNLFRALYKNEQKQRLLILPRLYQAPDVQLPGTRKYQPGGVNLAMSVGDAMEFFALREYRPGDPLRNIHWKSWARQGKPIVKEYQDEFFVRHGLILDTFHPEGGGDIFEDAVSVAASFVSNMTTQDTLLDMMLVGDQAYCFTSGRGLQHLDKMLEILACVQPESRKTIKELKPLVTEHANILSGCICILLGWDDARKNLIQCLHALNIPLLGLIICPPDTILEALPADIYVLHSGQIQEDLNHLQRS</sequence>
<dbReference type="EMBL" id="FMSV02000502">
    <property type="protein sequence ID" value="SEH06660.1"/>
    <property type="molecule type" value="Genomic_DNA"/>
</dbReference>